<accession>A0A1N6MXF0</accession>
<evidence type="ECO:0000313" key="10">
    <source>
        <dbReference type="Proteomes" id="UP000224871"/>
    </source>
</evidence>
<dbReference type="EMBL" id="FTLG01000173">
    <property type="protein sequence ID" value="SIP73553.1"/>
    <property type="molecule type" value="Genomic_DNA"/>
</dbReference>
<dbReference type="Proteomes" id="UP000196435">
    <property type="component" value="Unassembled WGS sequence"/>
</dbReference>
<dbReference type="Proteomes" id="UP000224871">
    <property type="component" value="Unassembled WGS sequence"/>
</dbReference>
<feature type="signal peptide" evidence="5">
    <location>
        <begin position="1"/>
        <end position="22"/>
    </location>
</feature>
<gene>
    <name evidence="8" type="primary">lpfA</name>
    <name evidence="7" type="ORF">Xinn_03516</name>
    <name evidence="8" type="ORF">XIS1_320006</name>
</gene>
<feature type="chain" id="PRO_5012636390" evidence="5">
    <location>
        <begin position="23"/>
        <end position="174"/>
    </location>
</feature>
<dbReference type="AlphaFoldDB" id="A0A1N6MXF0"/>
<dbReference type="PANTHER" id="PTHR33420:SF3">
    <property type="entry name" value="FIMBRIAL SUBUNIT ELFA"/>
    <property type="match status" value="1"/>
</dbReference>
<reference evidence="9" key="1">
    <citation type="submission" date="2016-12" db="EMBL/GenBank/DDBJ databases">
        <authorList>
            <person name="Gaudriault S."/>
        </authorList>
    </citation>
    <scope>NUCLEOTIDE SEQUENCE [LARGE SCALE GENOMIC DNA]</scope>
    <source>
        <strain evidence="9">HGB1681 (deposited as PTA-6826 in the American Type Culture Collection)</strain>
    </source>
</reference>
<name>A0A1N6MXF0_9GAMM</name>
<dbReference type="EMBL" id="NIBU01000068">
    <property type="protein sequence ID" value="PHM30122.1"/>
    <property type="molecule type" value="Genomic_DNA"/>
</dbReference>
<evidence type="ECO:0000256" key="2">
    <source>
        <dbReference type="ARBA" id="ARBA00006671"/>
    </source>
</evidence>
<organism evidence="8 9">
    <name type="scientific">Xenorhabdus innexi</name>
    <dbReference type="NCBI Taxonomy" id="290109"/>
    <lineage>
        <taxon>Bacteria</taxon>
        <taxon>Pseudomonadati</taxon>
        <taxon>Pseudomonadota</taxon>
        <taxon>Gammaproteobacteria</taxon>
        <taxon>Enterobacterales</taxon>
        <taxon>Morganellaceae</taxon>
        <taxon>Xenorhabdus</taxon>
    </lineage>
</organism>
<dbReference type="InterPro" id="IPR000259">
    <property type="entry name" value="Adhesion_dom_fimbrial"/>
</dbReference>
<evidence type="ECO:0000256" key="5">
    <source>
        <dbReference type="SAM" id="SignalP"/>
    </source>
</evidence>
<keyword evidence="3 5" id="KW-0732">Signal</keyword>
<evidence type="ECO:0000313" key="9">
    <source>
        <dbReference type="Proteomes" id="UP000196435"/>
    </source>
</evidence>
<evidence type="ECO:0000313" key="7">
    <source>
        <dbReference type="EMBL" id="PHM30122.1"/>
    </source>
</evidence>
<evidence type="ECO:0000256" key="3">
    <source>
        <dbReference type="ARBA" id="ARBA00022729"/>
    </source>
</evidence>
<dbReference type="GO" id="GO:0043709">
    <property type="term" value="P:cell adhesion involved in single-species biofilm formation"/>
    <property type="evidence" value="ECO:0007669"/>
    <property type="project" value="TreeGrafter"/>
</dbReference>
<protein>
    <submittedName>
        <fullName evidence="7">Fimbrial subunit protein</fullName>
    </submittedName>
    <submittedName>
        <fullName evidence="8">Similar to fimbrial subunit type 1</fullName>
    </submittedName>
</protein>
<dbReference type="OrthoDB" id="6466381at2"/>
<evidence type="ECO:0000313" key="8">
    <source>
        <dbReference type="EMBL" id="SIP73553.1"/>
    </source>
</evidence>
<sequence length="174" mass="18477">MKTKLIISSLFISSVFMPLAHAADGQIQFKGTIIAPSCEINQNNKNQTVNMGNISTTAFNKAGSYAAATSFSIKLTKCPEANKFAKVKFDGQVDNTNKNLLALAHTKDGSADGVAIGIYEVNSNTPIPLGSTSSRKTIDKNEAELEFVARYVATKDTVTAGAANATASFTIDYN</sequence>
<comment type="similarity">
    <text evidence="2">Belongs to the fimbrial protein family.</text>
</comment>
<dbReference type="Pfam" id="PF00419">
    <property type="entry name" value="Fimbrial"/>
    <property type="match status" value="1"/>
</dbReference>
<comment type="subcellular location">
    <subcellularLocation>
        <location evidence="1">Fimbrium</location>
    </subcellularLocation>
</comment>
<evidence type="ECO:0000259" key="6">
    <source>
        <dbReference type="Pfam" id="PF00419"/>
    </source>
</evidence>
<reference evidence="8" key="2">
    <citation type="submission" date="2016-12" db="EMBL/GenBank/DDBJ databases">
        <authorList>
            <person name="Song W.-J."/>
            <person name="Kurnit D.M."/>
        </authorList>
    </citation>
    <scope>NUCLEOTIDE SEQUENCE [LARGE SCALE GENOMIC DNA]</scope>
    <source>
        <strain evidence="8">HGB1681</strain>
    </source>
</reference>
<dbReference type="InterPro" id="IPR050263">
    <property type="entry name" value="Bact_Fimbrial_Adh_Pro"/>
</dbReference>
<keyword evidence="4" id="KW-0281">Fimbrium</keyword>
<reference evidence="7 10" key="3">
    <citation type="journal article" date="2017" name="Nat. Microbiol.">
        <title>Natural product diversity associated with the nematode symbionts Photorhabdus and Xenorhabdus.</title>
        <authorList>
            <person name="Tobias N.J."/>
            <person name="Wolff H."/>
            <person name="Djahanschiri B."/>
            <person name="Grundmann F."/>
            <person name="Kronenwerth M."/>
            <person name="Shi Y.M."/>
            <person name="Simonyi S."/>
            <person name="Grun P."/>
            <person name="Shapiro-Ilan D."/>
            <person name="Pidot S.J."/>
            <person name="Stinear T.P."/>
            <person name="Ebersberger I."/>
            <person name="Bode H.B."/>
        </authorList>
    </citation>
    <scope>NUCLEOTIDE SEQUENCE [LARGE SCALE GENOMIC DNA]</scope>
    <source>
        <strain evidence="7 10">DSM 16336</strain>
    </source>
</reference>
<dbReference type="InterPro" id="IPR008966">
    <property type="entry name" value="Adhesion_dom_sf"/>
</dbReference>
<evidence type="ECO:0000256" key="1">
    <source>
        <dbReference type="ARBA" id="ARBA00004561"/>
    </source>
</evidence>
<keyword evidence="10" id="KW-1185">Reference proteome</keyword>
<feature type="domain" description="Fimbrial-type adhesion" evidence="6">
    <location>
        <begin position="27"/>
        <end position="173"/>
    </location>
</feature>
<dbReference type="Gene3D" id="2.60.40.1090">
    <property type="entry name" value="Fimbrial-type adhesion domain"/>
    <property type="match status" value="1"/>
</dbReference>
<dbReference type="GO" id="GO:0009289">
    <property type="term" value="C:pilus"/>
    <property type="evidence" value="ECO:0007669"/>
    <property type="project" value="UniProtKB-SubCell"/>
</dbReference>
<dbReference type="RefSeq" id="WP_086953076.1">
    <property type="nucleotide sequence ID" value="NZ_CAWNQC010000268.1"/>
</dbReference>
<evidence type="ECO:0000256" key="4">
    <source>
        <dbReference type="ARBA" id="ARBA00023263"/>
    </source>
</evidence>
<proteinExistence type="inferred from homology"/>
<dbReference type="InterPro" id="IPR036937">
    <property type="entry name" value="Adhesion_dom_fimbrial_sf"/>
</dbReference>
<dbReference type="PANTHER" id="PTHR33420">
    <property type="entry name" value="FIMBRIAL SUBUNIT ELFA-RELATED"/>
    <property type="match status" value="1"/>
</dbReference>
<dbReference type="SUPFAM" id="SSF49401">
    <property type="entry name" value="Bacterial adhesins"/>
    <property type="match status" value="1"/>
</dbReference>